<comment type="caution">
    <text evidence="1">The sequence shown here is derived from an EMBL/GenBank/DDBJ whole genome shotgun (WGS) entry which is preliminary data.</text>
</comment>
<keyword evidence="2" id="KW-1185">Reference proteome</keyword>
<dbReference type="Proteomes" id="UP000324222">
    <property type="component" value="Unassembled WGS sequence"/>
</dbReference>
<reference evidence="1 2" key="1">
    <citation type="submission" date="2019-05" db="EMBL/GenBank/DDBJ databases">
        <title>Another draft genome of Portunus trituberculatus and its Hox gene families provides insights of decapod evolution.</title>
        <authorList>
            <person name="Jeong J.-H."/>
            <person name="Song I."/>
            <person name="Kim S."/>
            <person name="Choi T."/>
            <person name="Kim D."/>
            <person name="Ryu S."/>
            <person name="Kim W."/>
        </authorList>
    </citation>
    <scope>NUCLEOTIDE SEQUENCE [LARGE SCALE GENOMIC DNA]</scope>
    <source>
        <tissue evidence="1">Muscle</tissue>
    </source>
</reference>
<sequence length="98" mass="10955">MRAQAGPLHHTDPGAPHMNHRHVIVDARVEDLVYLDRGCTVANQWVIRNDETIHGNATSHAQCLRHGRRASHFSGERKFFKGGGVTLALFRQLSSSTF</sequence>
<protein>
    <submittedName>
        <fullName evidence="1">Uncharacterized protein</fullName>
    </submittedName>
</protein>
<dbReference type="AlphaFoldDB" id="A0A5B7HVJ2"/>
<evidence type="ECO:0000313" key="2">
    <source>
        <dbReference type="Proteomes" id="UP000324222"/>
    </source>
</evidence>
<accession>A0A5B7HVJ2</accession>
<organism evidence="1 2">
    <name type="scientific">Portunus trituberculatus</name>
    <name type="common">Swimming crab</name>
    <name type="synonym">Neptunus trituberculatus</name>
    <dbReference type="NCBI Taxonomy" id="210409"/>
    <lineage>
        <taxon>Eukaryota</taxon>
        <taxon>Metazoa</taxon>
        <taxon>Ecdysozoa</taxon>
        <taxon>Arthropoda</taxon>
        <taxon>Crustacea</taxon>
        <taxon>Multicrustacea</taxon>
        <taxon>Malacostraca</taxon>
        <taxon>Eumalacostraca</taxon>
        <taxon>Eucarida</taxon>
        <taxon>Decapoda</taxon>
        <taxon>Pleocyemata</taxon>
        <taxon>Brachyura</taxon>
        <taxon>Eubrachyura</taxon>
        <taxon>Portunoidea</taxon>
        <taxon>Portunidae</taxon>
        <taxon>Portuninae</taxon>
        <taxon>Portunus</taxon>
    </lineage>
</organism>
<gene>
    <name evidence="1" type="ORF">E2C01_067050</name>
</gene>
<name>A0A5B7HVJ2_PORTR</name>
<proteinExistence type="predicted"/>
<dbReference type="EMBL" id="VSRR010035310">
    <property type="protein sequence ID" value="MPC72738.1"/>
    <property type="molecule type" value="Genomic_DNA"/>
</dbReference>
<evidence type="ECO:0000313" key="1">
    <source>
        <dbReference type="EMBL" id="MPC72738.1"/>
    </source>
</evidence>